<dbReference type="EMBL" id="CP036269">
    <property type="protein sequence ID" value="QDT42837.1"/>
    <property type="molecule type" value="Genomic_DNA"/>
</dbReference>
<gene>
    <name evidence="1" type="ORF">Pan241w_29260</name>
</gene>
<organism evidence="1 2">
    <name type="scientific">Gimesia alba</name>
    <dbReference type="NCBI Taxonomy" id="2527973"/>
    <lineage>
        <taxon>Bacteria</taxon>
        <taxon>Pseudomonadati</taxon>
        <taxon>Planctomycetota</taxon>
        <taxon>Planctomycetia</taxon>
        <taxon>Planctomycetales</taxon>
        <taxon>Planctomycetaceae</taxon>
        <taxon>Gimesia</taxon>
    </lineage>
</organism>
<dbReference type="KEGG" id="gaz:Pan241w_29260"/>
<protein>
    <submittedName>
        <fullName evidence="1">Uncharacterized protein</fullName>
    </submittedName>
</protein>
<dbReference type="RefSeq" id="WP_145216732.1">
    <property type="nucleotide sequence ID" value="NZ_CP036269.1"/>
</dbReference>
<dbReference type="OrthoDB" id="285979at2"/>
<evidence type="ECO:0000313" key="1">
    <source>
        <dbReference type="EMBL" id="QDT42837.1"/>
    </source>
</evidence>
<dbReference type="Proteomes" id="UP000317171">
    <property type="component" value="Chromosome"/>
</dbReference>
<proteinExistence type="predicted"/>
<reference evidence="1 2" key="1">
    <citation type="submission" date="2019-02" db="EMBL/GenBank/DDBJ databases">
        <title>Deep-cultivation of Planctomycetes and their phenomic and genomic characterization uncovers novel biology.</title>
        <authorList>
            <person name="Wiegand S."/>
            <person name="Jogler M."/>
            <person name="Boedeker C."/>
            <person name="Pinto D."/>
            <person name="Vollmers J."/>
            <person name="Rivas-Marin E."/>
            <person name="Kohn T."/>
            <person name="Peeters S.H."/>
            <person name="Heuer A."/>
            <person name="Rast P."/>
            <person name="Oberbeckmann S."/>
            <person name="Bunk B."/>
            <person name="Jeske O."/>
            <person name="Meyerdierks A."/>
            <person name="Storesund J.E."/>
            <person name="Kallscheuer N."/>
            <person name="Luecker S."/>
            <person name="Lage O.M."/>
            <person name="Pohl T."/>
            <person name="Merkel B.J."/>
            <person name="Hornburger P."/>
            <person name="Mueller R.-W."/>
            <person name="Bruemmer F."/>
            <person name="Labrenz M."/>
            <person name="Spormann A.M."/>
            <person name="Op den Camp H."/>
            <person name="Overmann J."/>
            <person name="Amann R."/>
            <person name="Jetten M.S.M."/>
            <person name="Mascher T."/>
            <person name="Medema M.H."/>
            <person name="Devos D.P."/>
            <person name="Kaster A.-K."/>
            <person name="Ovreas L."/>
            <person name="Rohde M."/>
            <person name="Galperin M.Y."/>
            <person name="Jogler C."/>
        </authorList>
    </citation>
    <scope>NUCLEOTIDE SEQUENCE [LARGE SCALE GENOMIC DNA]</scope>
    <source>
        <strain evidence="1 2">Pan241w</strain>
    </source>
</reference>
<sequence>MYKHRDASQRLTIEFFQIEADSYQRITQIVVNQFQLAPVGELVVGPDELFQEFRLQRKVVGLEWDIWSGYIVVAKTKSAEKLVRKIASFIELHQL</sequence>
<accession>A0A517RG42</accession>
<dbReference type="AlphaFoldDB" id="A0A517RG42"/>
<name>A0A517RG42_9PLAN</name>
<keyword evidence="2" id="KW-1185">Reference proteome</keyword>
<evidence type="ECO:0000313" key="2">
    <source>
        <dbReference type="Proteomes" id="UP000317171"/>
    </source>
</evidence>